<accession>A0A2H3CL74</accession>
<dbReference type="OrthoDB" id="3084332at2759"/>
<reference evidence="2" key="1">
    <citation type="journal article" date="2017" name="Nat. Ecol. Evol.">
        <title>Genome expansion and lineage-specific genetic innovations in the forest pathogenic fungi Armillaria.</title>
        <authorList>
            <person name="Sipos G."/>
            <person name="Prasanna A.N."/>
            <person name="Walter M.C."/>
            <person name="O'Connor E."/>
            <person name="Balint B."/>
            <person name="Krizsan K."/>
            <person name="Kiss B."/>
            <person name="Hess J."/>
            <person name="Varga T."/>
            <person name="Slot J."/>
            <person name="Riley R."/>
            <person name="Boka B."/>
            <person name="Rigling D."/>
            <person name="Barry K."/>
            <person name="Lee J."/>
            <person name="Mihaltcheva S."/>
            <person name="LaButti K."/>
            <person name="Lipzen A."/>
            <person name="Waldron R."/>
            <person name="Moloney N.M."/>
            <person name="Sperisen C."/>
            <person name="Kredics L."/>
            <person name="Vagvoelgyi C."/>
            <person name="Patrignani A."/>
            <person name="Fitzpatrick D."/>
            <person name="Nagy I."/>
            <person name="Doyle S."/>
            <person name="Anderson J.B."/>
            <person name="Grigoriev I.V."/>
            <person name="Gueldener U."/>
            <person name="Muensterkoetter M."/>
            <person name="Nagy L.G."/>
        </authorList>
    </citation>
    <scope>NUCLEOTIDE SEQUENCE [LARGE SCALE GENOMIC DNA]</scope>
    <source>
        <strain evidence="2">Ar21-2</strain>
    </source>
</reference>
<dbReference type="EMBL" id="KZ293703">
    <property type="protein sequence ID" value="PBK83785.1"/>
    <property type="molecule type" value="Genomic_DNA"/>
</dbReference>
<evidence type="ECO:0000313" key="1">
    <source>
        <dbReference type="EMBL" id="PBK83785.1"/>
    </source>
</evidence>
<evidence type="ECO:0000313" key="2">
    <source>
        <dbReference type="Proteomes" id="UP000217790"/>
    </source>
</evidence>
<proteinExistence type="predicted"/>
<dbReference type="AlphaFoldDB" id="A0A2H3CL74"/>
<name>A0A2H3CL74_ARMGA</name>
<gene>
    <name evidence="1" type="ORF">ARMGADRAFT_665248</name>
</gene>
<dbReference type="InParanoid" id="A0A2H3CL74"/>
<sequence length="266" mass="29657">MLLEVREGLPTDVVLGFDWFASFAEQACDLEYSSALHTQLYRLVDMYKSICRPSSRLFIPSAPDDTVADGMFGHGLVVGTTCTDHSEFRAHIVQHLLAGLCAGGGGPHCTDVVQVCRSAFVYPHVFFVACVASSLIVERCDARVLPPFSAFFAPGVGRNKRRAAQIGVNHRLQRLRYMPYLDERSYLLRVVNVDFERMHLAPLTAITRAHRIECSGGERVGWYRNAVAEHLLLGHCLSWVDSPIPNVPVGCLDFLAEFYFTRGSHN</sequence>
<dbReference type="Proteomes" id="UP000217790">
    <property type="component" value="Unassembled WGS sequence"/>
</dbReference>
<protein>
    <submittedName>
        <fullName evidence="1">Uncharacterized protein</fullName>
    </submittedName>
</protein>
<keyword evidence="2" id="KW-1185">Reference proteome</keyword>
<organism evidence="1 2">
    <name type="scientific">Armillaria gallica</name>
    <name type="common">Bulbous honey fungus</name>
    <name type="synonym">Armillaria bulbosa</name>
    <dbReference type="NCBI Taxonomy" id="47427"/>
    <lineage>
        <taxon>Eukaryota</taxon>
        <taxon>Fungi</taxon>
        <taxon>Dikarya</taxon>
        <taxon>Basidiomycota</taxon>
        <taxon>Agaricomycotina</taxon>
        <taxon>Agaricomycetes</taxon>
        <taxon>Agaricomycetidae</taxon>
        <taxon>Agaricales</taxon>
        <taxon>Marasmiineae</taxon>
        <taxon>Physalacriaceae</taxon>
        <taxon>Armillaria</taxon>
    </lineage>
</organism>